<dbReference type="AlphaFoldDB" id="A0AA95H6S0"/>
<dbReference type="Gene3D" id="3.40.50.720">
    <property type="entry name" value="NAD(P)-binding Rossmann-like Domain"/>
    <property type="match status" value="1"/>
</dbReference>
<dbReference type="Gene3D" id="3.90.25.10">
    <property type="entry name" value="UDP-galactose 4-epimerase, domain 1"/>
    <property type="match status" value="1"/>
</dbReference>
<evidence type="ECO:0000313" key="1">
    <source>
        <dbReference type="EMBL" id="WGZ91671.1"/>
    </source>
</evidence>
<proteinExistence type="predicted"/>
<dbReference type="EMBL" id="CP124755">
    <property type="protein sequence ID" value="WGZ91671.1"/>
    <property type="molecule type" value="Genomic_DNA"/>
</dbReference>
<reference evidence="1" key="1">
    <citation type="journal article" date="2023" name="Int. J. Mol. Sci.">
        <title>Metagenomics Revealed a New Genus 'Candidatus Thiocaldithrix dubininis' gen. nov., sp. nov. and a New Species 'Candidatus Thiothrix putei' sp. nov. in the Family Thiotrichaceae, Some Members of Which Have Traits of Both Na+- and H+-Motive Energetics.</title>
        <authorList>
            <person name="Ravin N.V."/>
            <person name="Muntyan M.S."/>
            <person name="Smolyakov D.D."/>
            <person name="Rudenko T.S."/>
            <person name="Beletsky A.V."/>
            <person name="Mardanov A.V."/>
            <person name="Grabovich M.Y."/>
        </authorList>
    </citation>
    <scope>NUCLEOTIDE SEQUENCE</scope>
    <source>
        <strain evidence="1">GKL-01</strain>
    </source>
</reference>
<reference evidence="1" key="2">
    <citation type="submission" date="2023-04" db="EMBL/GenBank/DDBJ databases">
        <authorList>
            <person name="Beletskiy A.V."/>
            <person name="Mardanov A.V."/>
            <person name="Ravin N.V."/>
        </authorList>
    </citation>
    <scope>NUCLEOTIDE SEQUENCE</scope>
    <source>
        <strain evidence="1">GKL-01</strain>
    </source>
</reference>
<dbReference type="Proteomes" id="UP001300672">
    <property type="component" value="Chromosome"/>
</dbReference>
<name>A0AA95H6S0_9GAMM</name>
<accession>A0AA95H6S0</accession>
<dbReference type="KEGG" id="tdu:QJT80_04160"/>
<protein>
    <submittedName>
        <fullName evidence="1">Uncharacterized protein</fullName>
    </submittedName>
</protein>
<gene>
    <name evidence="1" type="ORF">QJT80_04160</name>
</gene>
<sequence length="46" mass="5102">MFDASKPDGTMRKVLDVSRLNALHWQASQSLSAGIADTYKAYRSTL</sequence>
<organism evidence="1">
    <name type="scientific">Candidatus Thiocaldithrix dubininis</name>
    <dbReference type="NCBI Taxonomy" id="3080823"/>
    <lineage>
        <taxon>Bacteria</taxon>
        <taxon>Pseudomonadati</taxon>
        <taxon>Pseudomonadota</taxon>
        <taxon>Gammaproteobacteria</taxon>
        <taxon>Thiotrichales</taxon>
        <taxon>Thiotrichaceae</taxon>
        <taxon>Candidatus Thiocaldithrix</taxon>
    </lineage>
</organism>